<evidence type="ECO:0000256" key="3">
    <source>
        <dbReference type="ARBA" id="ARBA00022723"/>
    </source>
</evidence>
<keyword evidence="6" id="KW-0833">Ubl conjugation pathway</keyword>
<dbReference type="GeneTree" id="ENSGT00940000154507"/>
<keyword evidence="5" id="KW-0863">Zinc-finger</keyword>
<dbReference type="ExpressionAtlas" id="A0A4X1SRI6">
    <property type="expression patterns" value="baseline and differential"/>
</dbReference>
<dbReference type="GO" id="GO:0016567">
    <property type="term" value="P:protein ubiquitination"/>
    <property type="evidence" value="ECO:0007669"/>
    <property type="project" value="InterPro"/>
</dbReference>
<organism evidence="8 9">
    <name type="scientific">Sus scrofa</name>
    <name type="common">Pig</name>
    <dbReference type="NCBI Taxonomy" id="9823"/>
    <lineage>
        <taxon>Eukaryota</taxon>
        <taxon>Metazoa</taxon>
        <taxon>Chordata</taxon>
        <taxon>Craniata</taxon>
        <taxon>Vertebrata</taxon>
        <taxon>Euteleostomi</taxon>
        <taxon>Mammalia</taxon>
        <taxon>Eutheria</taxon>
        <taxon>Laurasiatheria</taxon>
        <taxon>Artiodactyla</taxon>
        <taxon>Suina</taxon>
        <taxon>Suidae</taxon>
        <taxon>Sus</taxon>
    </lineage>
</organism>
<evidence type="ECO:0000313" key="8">
    <source>
        <dbReference type="Ensembl" id="ENSSSCP00000033628.1"/>
    </source>
</evidence>
<evidence type="ECO:0000256" key="6">
    <source>
        <dbReference type="ARBA" id="ARBA00022786"/>
    </source>
</evidence>
<evidence type="ECO:0000256" key="4">
    <source>
        <dbReference type="ARBA" id="ARBA00022737"/>
    </source>
</evidence>
<keyword evidence="3" id="KW-0479">Metal-binding</keyword>
<dbReference type="GO" id="GO:0004842">
    <property type="term" value="F:ubiquitin-protein transferase activity"/>
    <property type="evidence" value="ECO:0007669"/>
    <property type="project" value="InterPro"/>
</dbReference>
<reference evidence="9" key="1">
    <citation type="submission" date="2009-11" db="EMBL/GenBank/DDBJ databases">
        <authorList>
            <consortium name="Porcine genome sequencing project"/>
        </authorList>
    </citation>
    <scope>NUCLEOTIDE SEQUENCE [LARGE SCALE GENOMIC DNA]</scope>
    <source>
        <strain evidence="9">Duroc</strain>
    </source>
</reference>
<dbReference type="AlphaFoldDB" id="A0A4X1SRI6"/>
<proteinExistence type="predicted"/>
<protein>
    <submittedName>
        <fullName evidence="8">Ring finger protein 14</fullName>
    </submittedName>
</protein>
<dbReference type="PROSITE" id="PS51873">
    <property type="entry name" value="TRIAD"/>
    <property type="match status" value="1"/>
</dbReference>
<dbReference type="SUPFAM" id="SSF57850">
    <property type="entry name" value="RING/U-box"/>
    <property type="match status" value="1"/>
</dbReference>
<dbReference type="GO" id="GO:0008270">
    <property type="term" value="F:zinc ion binding"/>
    <property type="evidence" value="ECO:0007669"/>
    <property type="project" value="UniProtKB-KW"/>
</dbReference>
<evidence type="ECO:0000256" key="1">
    <source>
        <dbReference type="ARBA" id="ARBA00004906"/>
    </source>
</evidence>
<dbReference type="Pfam" id="PF26200">
    <property type="entry name" value="Rcat_RNF216"/>
    <property type="match status" value="1"/>
</dbReference>
<reference evidence="8" key="3">
    <citation type="submission" date="2025-08" db="UniProtKB">
        <authorList>
            <consortium name="Ensembl"/>
        </authorList>
    </citation>
    <scope>IDENTIFICATION</scope>
</reference>
<sequence>MSSEDREAQEDELLALASIYDGDEFRKAESVQGGETRIYLDLPQNFKIFVSEKLIDLRNEYLQADETNKRFLEQRYGKRVIQKALEEMESKEWLEKNSKSCPCCGTPIEKLDGCNKMTCTGCMQYFCWICMGSLSRANPYKHFTDPASPCFNRLFHAVDVNGEVWEDEAED</sequence>
<dbReference type="PANTHER" id="PTHR11685">
    <property type="entry name" value="RBR FAMILY RING FINGER AND IBR DOMAIN-CONTAINING"/>
    <property type="match status" value="1"/>
</dbReference>
<dbReference type="CDD" id="cd20354">
    <property type="entry name" value="Rcat_RBR_RNF14"/>
    <property type="match status" value="1"/>
</dbReference>
<evidence type="ECO:0000256" key="5">
    <source>
        <dbReference type="ARBA" id="ARBA00022771"/>
    </source>
</evidence>
<comment type="pathway">
    <text evidence="1">Protein modification; protein ubiquitination.</text>
</comment>
<keyword evidence="4" id="KW-0677">Repeat</keyword>
<evidence type="ECO:0000256" key="2">
    <source>
        <dbReference type="ARBA" id="ARBA00022679"/>
    </source>
</evidence>
<dbReference type="Ensembl" id="ENSSSCT00000060177.3">
    <property type="protein sequence ID" value="ENSSSCP00000033628.1"/>
    <property type="gene ID" value="ENSSSCG00000014394.5"/>
</dbReference>
<dbReference type="InterPro" id="IPR031127">
    <property type="entry name" value="E3_UB_ligase_RBR"/>
</dbReference>
<dbReference type="InterPro" id="IPR047548">
    <property type="entry name" value="Rcat_RBR_RNF14"/>
</dbReference>
<dbReference type="FunFam" id="1.20.120.1750:FF:000011">
    <property type="entry name" value="RBR-type E3 ubiquitin transferase"/>
    <property type="match status" value="1"/>
</dbReference>
<dbReference type="SUPFAM" id="SSF54495">
    <property type="entry name" value="UBC-like"/>
    <property type="match status" value="1"/>
</dbReference>
<keyword evidence="7" id="KW-0862">Zinc</keyword>
<reference evidence="8" key="4">
    <citation type="submission" date="2025-09" db="UniProtKB">
        <authorList>
            <consortium name="Ensembl"/>
        </authorList>
    </citation>
    <scope>IDENTIFICATION</scope>
</reference>
<accession>A0A286ZQ89</accession>
<evidence type="ECO:0000313" key="9">
    <source>
        <dbReference type="Proteomes" id="UP000008227"/>
    </source>
</evidence>
<dbReference type="InterPro" id="IPR016135">
    <property type="entry name" value="UBQ-conjugating_enzyme/RWD"/>
</dbReference>
<dbReference type="InterPro" id="IPR044066">
    <property type="entry name" value="TRIAD_supradom"/>
</dbReference>
<dbReference type="Proteomes" id="UP000008227">
    <property type="component" value="Chromosome 2"/>
</dbReference>
<gene>
    <name evidence="8" type="primary">RNF14</name>
</gene>
<dbReference type="Gene3D" id="1.20.120.1750">
    <property type="match status" value="1"/>
</dbReference>
<reference evidence="8" key="2">
    <citation type="journal article" date="2020" name="Gigascience">
        <title>An improved pig reference genome sequence to enable pig genetics and genomics research.</title>
        <authorList>
            <person name="Warr A."/>
            <person name="Affara N."/>
            <person name="Aken B."/>
            <person name="Beiki H."/>
            <person name="Bickhart D.M."/>
            <person name="Billis K."/>
            <person name="Chow W."/>
            <person name="Eory L."/>
            <person name="Finlayson H.A."/>
            <person name="Flicek P."/>
            <person name="Giron C.G."/>
            <person name="Griffin D.K."/>
            <person name="Hall R."/>
            <person name="Hannum G."/>
            <person name="Hourlier T."/>
            <person name="Howe K."/>
            <person name="Hume D.A."/>
            <person name="Izuogu O."/>
            <person name="Kim K."/>
            <person name="Koren S."/>
            <person name="Liu H."/>
            <person name="Manchanda N."/>
            <person name="Martin F.J."/>
            <person name="Nonneman D.J."/>
            <person name="O'Connor R.E."/>
            <person name="Phillippy A.M."/>
            <person name="Rohrer G.A."/>
            <person name="Rosen B.D."/>
            <person name="Rund L.A."/>
            <person name="Sargent C.A."/>
            <person name="Schook L.B."/>
            <person name="Schroeder S.G."/>
            <person name="Schwartz A.S."/>
            <person name="Skinner B.M."/>
            <person name="Talbot R."/>
            <person name="Tseng E."/>
            <person name="Tuggle C.K."/>
            <person name="Watson M."/>
            <person name="Smith T.P.L."/>
            <person name="Archibald A.L."/>
        </authorList>
    </citation>
    <scope>NUCLEOTIDE SEQUENCE [LARGE SCALE GENOMIC DNA]</scope>
    <source>
        <strain evidence="8">Duroc</strain>
    </source>
</reference>
<keyword evidence="2" id="KW-0808">Transferase</keyword>
<evidence type="ECO:0000256" key="7">
    <source>
        <dbReference type="ARBA" id="ARBA00022833"/>
    </source>
</evidence>
<keyword evidence="9" id="KW-1185">Reference proteome</keyword>
<accession>A0A4X1SRI6</accession>
<name>A0A4X1SRI6_PIG</name>